<dbReference type="OrthoDB" id="2389872at2"/>
<dbReference type="SUPFAM" id="SSF47598">
    <property type="entry name" value="Ribbon-helix-helix"/>
    <property type="match status" value="1"/>
</dbReference>
<proteinExistence type="predicted"/>
<dbReference type="Gene3D" id="1.10.1220.10">
    <property type="entry name" value="Met repressor-like"/>
    <property type="match status" value="1"/>
</dbReference>
<evidence type="ECO:0008006" key="3">
    <source>
        <dbReference type="Google" id="ProtNLM"/>
    </source>
</evidence>
<dbReference type="RefSeq" id="WP_080807613.1">
    <property type="nucleotide sequence ID" value="NZ_CP021983.2"/>
</dbReference>
<organism evidence="1 2">
    <name type="scientific">Halomicronema hongdechloris C2206</name>
    <dbReference type="NCBI Taxonomy" id="1641165"/>
    <lineage>
        <taxon>Bacteria</taxon>
        <taxon>Bacillati</taxon>
        <taxon>Cyanobacteriota</taxon>
        <taxon>Cyanophyceae</taxon>
        <taxon>Nodosilineales</taxon>
        <taxon>Nodosilineaceae</taxon>
        <taxon>Halomicronema</taxon>
    </lineage>
</organism>
<keyword evidence="2" id="KW-1185">Reference proteome</keyword>
<dbReference type="AlphaFoldDB" id="A0A1Z3HNN1"/>
<sequence length="82" mass="9401">MTHINTLEIPDELFTQIQGMALAQACSINEQIVVLLQQALETEMQRQTQTKVLQEIHQARWTPPQTVPDSVAILREIRGYDE</sequence>
<name>A0A1Z3HNN1_9CYAN</name>
<dbReference type="InterPro" id="IPR010985">
    <property type="entry name" value="Ribbon_hlx_hlx"/>
</dbReference>
<evidence type="ECO:0000313" key="1">
    <source>
        <dbReference type="EMBL" id="ASC71899.1"/>
    </source>
</evidence>
<dbReference type="KEGG" id="hhg:XM38_028530"/>
<evidence type="ECO:0000313" key="2">
    <source>
        <dbReference type="Proteomes" id="UP000191901"/>
    </source>
</evidence>
<accession>A0A1Z3HNN1</accession>
<dbReference type="InterPro" id="IPR013321">
    <property type="entry name" value="Arc_rbn_hlx_hlx"/>
</dbReference>
<dbReference type="STRING" id="1641165.XM38_08350"/>
<gene>
    <name evidence="1" type="ORF">XM38_028530</name>
</gene>
<reference evidence="1 2" key="1">
    <citation type="journal article" date="2016" name="Biochim. Biophys. Acta">
        <title>Characterization of red-shifted phycobilisomes isolated from the chlorophyll f-containing cyanobacterium Halomicronema hongdechloris.</title>
        <authorList>
            <person name="Li Y."/>
            <person name="Lin Y."/>
            <person name="Garvey C.J."/>
            <person name="Birch D."/>
            <person name="Corkery R.W."/>
            <person name="Loughlin P.C."/>
            <person name="Scheer H."/>
            <person name="Willows R.D."/>
            <person name="Chen M."/>
        </authorList>
    </citation>
    <scope>NUCLEOTIDE SEQUENCE [LARGE SCALE GENOMIC DNA]</scope>
    <source>
        <strain evidence="1 2">C2206</strain>
    </source>
</reference>
<dbReference type="EMBL" id="CP021983">
    <property type="protein sequence ID" value="ASC71899.1"/>
    <property type="molecule type" value="Genomic_DNA"/>
</dbReference>
<protein>
    <recommendedName>
        <fullName evidence="3">CopG-like ribbon-helix-helix domain-containing protein</fullName>
    </recommendedName>
</protein>
<dbReference type="Proteomes" id="UP000191901">
    <property type="component" value="Chromosome"/>
</dbReference>
<dbReference type="GO" id="GO:0006355">
    <property type="term" value="P:regulation of DNA-templated transcription"/>
    <property type="evidence" value="ECO:0007669"/>
    <property type="project" value="InterPro"/>
</dbReference>